<dbReference type="AlphaFoldDB" id="A0AAV2TSJ0"/>
<accession>A0AAV2TSJ0</accession>
<dbReference type="EMBL" id="CAXLJL010000612">
    <property type="protein sequence ID" value="CAL5139561.1"/>
    <property type="molecule type" value="Genomic_DNA"/>
</dbReference>
<comment type="caution">
    <text evidence="3">The sequence shown here is derived from an EMBL/GenBank/DDBJ whole genome shotgun (WGS) entry which is preliminary data.</text>
</comment>
<gene>
    <name evidence="3" type="ORF">CDAUBV1_LOCUS14682</name>
</gene>
<organism evidence="3 4">
    <name type="scientific">Calicophoron daubneyi</name>
    <name type="common">Rumen fluke</name>
    <name type="synonym">Paramphistomum daubneyi</name>
    <dbReference type="NCBI Taxonomy" id="300641"/>
    <lineage>
        <taxon>Eukaryota</taxon>
        <taxon>Metazoa</taxon>
        <taxon>Spiralia</taxon>
        <taxon>Lophotrochozoa</taxon>
        <taxon>Platyhelminthes</taxon>
        <taxon>Trematoda</taxon>
        <taxon>Digenea</taxon>
        <taxon>Plagiorchiida</taxon>
        <taxon>Pronocephalata</taxon>
        <taxon>Paramphistomoidea</taxon>
        <taxon>Paramphistomidae</taxon>
        <taxon>Calicophoron</taxon>
    </lineage>
</organism>
<name>A0AAV2TSJ0_CALDB</name>
<keyword evidence="2" id="KW-0812">Transmembrane</keyword>
<reference evidence="3" key="1">
    <citation type="submission" date="2024-06" db="EMBL/GenBank/DDBJ databases">
        <authorList>
            <person name="Liu X."/>
            <person name="Lenzi L."/>
            <person name="Haldenby T S."/>
            <person name="Uol C."/>
        </authorList>
    </citation>
    <scope>NUCLEOTIDE SEQUENCE</scope>
</reference>
<evidence type="ECO:0000256" key="1">
    <source>
        <dbReference type="SAM" id="MobiDB-lite"/>
    </source>
</evidence>
<feature type="region of interest" description="Disordered" evidence="1">
    <location>
        <begin position="58"/>
        <end position="86"/>
    </location>
</feature>
<feature type="compositionally biased region" description="Polar residues" evidence="1">
    <location>
        <begin position="61"/>
        <end position="73"/>
    </location>
</feature>
<proteinExistence type="predicted"/>
<keyword evidence="2" id="KW-0472">Membrane</keyword>
<dbReference type="Proteomes" id="UP001497525">
    <property type="component" value="Unassembled WGS sequence"/>
</dbReference>
<evidence type="ECO:0000313" key="4">
    <source>
        <dbReference type="Proteomes" id="UP001497525"/>
    </source>
</evidence>
<evidence type="ECO:0000313" key="3">
    <source>
        <dbReference type="EMBL" id="CAL5139561.1"/>
    </source>
</evidence>
<keyword evidence="2" id="KW-1133">Transmembrane helix</keyword>
<sequence length="108" mass="12876">MQRASKYFDSLIRKEVAVYATLKYYKIASLATDAMAVLLALAIFVYLLYLRKRRRKPSEQLAWSSESQPPRSRSAQDRSPRIRRPRNRSLEYYQRCYCEPPPQPCRWV</sequence>
<feature type="transmembrane region" description="Helical" evidence="2">
    <location>
        <begin position="27"/>
        <end position="49"/>
    </location>
</feature>
<protein>
    <submittedName>
        <fullName evidence="3">Uncharacterized protein</fullName>
    </submittedName>
</protein>
<evidence type="ECO:0000256" key="2">
    <source>
        <dbReference type="SAM" id="Phobius"/>
    </source>
</evidence>